<dbReference type="EMBL" id="JAGSOI010000107">
    <property type="protein sequence ID" value="MCM1987998.1"/>
    <property type="molecule type" value="Genomic_DNA"/>
</dbReference>
<dbReference type="InterPro" id="IPR002773">
    <property type="entry name" value="Deoxyhypusine_synthase"/>
</dbReference>
<dbReference type="PANTHER" id="PTHR11703:SF0">
    <property type="entry name" value="DEOXYHYPUSINE SYNTHASE"/>
    <property type="match status" value="1"/>
</dbReference>
<comment type="function">
    <text evidence="1">Catalyzes the NAD-dependent oxidative cleavage of spermidine and the subsequent transfer of the butylamine moiety of spermidine to the epsilon-amino group of a specific lysine residue of the eIF-5A precursor protein to form the intermediate deoxyhypusine residue.</text>
</comment>
<sequence>MVKVKDLKWKQDMRVSELVDSYEFIGFQSVELQRASDVIVKMKKDSAKVFLTFTSNMVTSGLRGFFAQLIDLGIADVIVTTVGGLEEDIMKATGEDFQIGSFQTDDVELHEQGINRVGNLLIKTESYMNFESLVDKILKELYEKQNRWAVSDMLREIGLMLDDESSILYQAAKNNVPIFCPAITDGAFGFHLYLFQQEHPDFIVDVVKDFGNILFASSHDDRKGVIALGGSISKHHAILSTLLNGGAEYAVYMTTAHRTSGSMSGANTNEAKSWGKVKDESDVATVIGDVSITFPLAMIRALDELAADGLLKGLQENRSSGVVK</sequence>
<comment type="pathway">
    <text evidence="5">Protein modification.</text>
</comment>
<comment type="similarity">
    <text evidence="2">Belongs to the deoxyhypusine synthase family.</text>
</comment>
<evidence type="ECO:0000256" key="1">
    <source>
        <dbReference type="ARBA" id="ARBA00002823"/>
    </source>
</evidence>
<evidence type="ECO:0000256" key="4">
    <source>
        <dbReference type="ARBA" id="ARBA00039467"/>
    </source>
</evidence>
<reference evidence="6" key="1">
    <citation type="journal article" date="2021" name="mSystems">
        <title>Bacteria and Archaea Synergistically Convert Glycine Betaine to Biogenic Methane in the Formosa Cold Seep of the South China Sea.</title>
        <authorList>
            <person name="Li L."/>
            <person name="Zhang W."/>
            <person name="Zhang S."/>
            <person name="Song L."/>
            <person name="Sun Q."/>
            <person name="Zhang H."/>
            <person name="Xiang H."/>
            <person name="Dong X."/>
        </authorList>
    </citation>
    <scope>NUCLEOTIDE SEQUENCE</scope>
    <source>
        <strain evidence="6">LLY</strain>
    </source>
</reference>
<dbReference type="GO" id="GO:0005737">
    <property type="term" value="C:cytoplasm"/>
    <property type="evidence" value="ECO:0007669"/>
    <property type="project" value="TreeGrafter"/>
</dbReference>
<dbReference type="InterPro" id="IPR029035">
    <property type="entry name" value="DHS-like_NAD/FAD-binding_dom"/>
</dbReference>
<organism evidence="6 7">
    <name type="scientific">Methanococcoides seepicolus</name>
    <dbReference type="NCBI Taxonomy" id="2828780"/>
    <lineage>
        <taxon>Archaea</taxon>
        <taxon>Methanobacteriati</taxon>
        <taxon>Methanobacteriota</taxon>
        <taxon>Stenosarchaea group</taxon>
        <taxon>Methanomicrobia</taxon>
        <taxon>Methanosarcinales</taxon>
        <taxon>Methanosarcinaceae</taxon>
        <taxon>Methanococcoides</taxon>
    </lineage>
</organism>
<protein>
    <recommendedName>
        <fullName evidence="4">Probable deoxyhypusine synthase</fullName>
    </recommendedName>
</protein>
<evidence type="ECO:0000256" key="2">
    <source>
        <dbReference type="ARBA" id="ARBA00009892"/>
    </source>
</evidence>
<evidence type="ECO:0000313" key="7">
    <source>
        <dbReference type="Proteomes" id="UP001056766"/>
    </source>
</evidence>
<dbReference type="Proteomes" id="UP001056766">
    <property type="component" value="Unassembled WGS sequence"/>
</dbReference>
<gene>
    <name evidence="6" type="ORF">KDK67_13625</name>
</gene>
<accession>A0A9E4ZJZ3</accession>
<dbReference type="RefSeq" id="WP_250869404.1">
    <property type="nucleotide sequence ID" value="NZ_JAGSOI010000107.1"/>
</dbReference>
<name>A0A9E4ZJZ3_9EURY</name>
<keyword evidence="3" id="KW-0520">NAD</keyword>
<dbReference type="InterPro" id="IPR036982">
    <property type="entry name" value="Deoxyhypusine_synthase_sf"/>
</dbReference>
<dbReference type="FunFam" id="3.40.910.10:FF:000010">
    <property type="entry name" value="Deoxyhypusine synthase"/>
    <property type="match status" value="1"/>
</dbReference>
<keyword evidence="7" id="KW-1185">Reference proteome</keyword>
<dbReference type="PANTHER" id="PTHR11703">
    <property type="entry name" value="DEOXYHYPUSINE SYNTHASE"/>
    <property type="match status" value="1"/>
</dbReference>
<reference evidence="6" key="2">
    <citation type="submission" date="2021-04" db="EMBL/GenBank/DDBJ databases">
        <authorList>
            <person name="Dong X."/>
        </authorList>
    </citation>
    <scope>NUCLEOTIDE SEQUENCE</scope>
    <source>
        <strain evidence="6">LLY</strain>
    </source>
</reference>
<proteinExistence type="inferred from homology"/>
<dbReference type="Pfam" id="PF01916">
    <property type="entry name" value="DS"/>
    <property type="match status" value="1"/>
</dbReference>
<evidence type="ECO:0000256" key="3">
    <source>
        <dbReference type="ARBA" id="ARBA00023027"/>
    </source>
</evidence>
<dbReference type="Gene3D" id="3.40.910.10">
    <property type="entry name" value="Deoxyhypusine synthase"/>
    <property type="match status" value="1"/>
</dbReference>
<dbReference type="SUPFAM" id="SSF52467">
    <property type="entry name" value="DHS-like NAD/FAD-binding domain"/>
    <property type="match status" value="1"/>
</dbReference>
<dbReference type="AlphaFoldDB" id="A0A9E4ZJZ3"/>
<dbReference type="GO" id="GO:0034038">
    <property type="term" value="F:deoxyhypusine synthase activity"/>
    <property type="evidence" value="ECO:0007669"/>
    <property type="project" value="TreeGrafter"/>
</dbReference>
<evidence type="ECO:0000313" key="6">
    <source>
        <dbReference type="EMBL" id="MCM1987998.1"/>
    </source>
</evidence>
<comment type="caution">
    <text evidence="6">The sequence shown here is derived from an EMBL/GenBank/DDBJ whole genome shotgun (WGS) entry which is preliminary data.</text>
</comment>
<evidence type="ECO:0000256" key="5">
    <source>
        <dbReference type="ARBA" id="ARBA00043952"/>
    </source>
</evidence>